<name>A0A084WJZ9_ANOSI</name>
<dbReference type="Proteomes" id="UP000030765">
    <property type="component" value="Unassembled WGS sequence"/>
</dbReference>
<dbReference type="PANTHER" id="PTHR19143">
    <property type="entry name" value="FIBRINOGEN/TENASCIN/ANGIOPOEITIN"/>
    <property type="match status" value="1"/>
</dbReference>
<dbReference type="InterPro" id="IPR036056">
    <property type="entry name" value="Fibrinogen-like_C"/>
</dbReference>
<dbReference type="Gene3D" id="3.90.215.10">
    <property type="entry name" value="Gamma Fibrinogen, chain A, domain 1"/>
    <property type="match status" value="1"/>
</dbReference>
<reference evidence="4" key="2">
    <citation type="submission" date="2020-05" db="UniProtKB">
        <authorList>
            <consortium name="EnsemblMetazoa"/>
        </authorList>
    </citation>
    <scope>IDENTIFICATION</scope>
</reference>
<protein>
    <submittedName>
        <fullName evidence="4">Fibrinogen C-terminal domain-containing protein</fullName>
    </submittedName>
</protein>
<proteinExistence type="predicted"/>
<reference evidence="3 5" key="1">
    <citation type="journal article" date="2014" name="BMC Genomics">
        <title>Genome sequence of Anopheles sinensis provides insight into genetics basis of mosquito competence for malaria parasites.</title>
        <authorList>
            <person name="Zhou D."/>
            <person name="Zhang D."/>
            <person name="Ding G."/>
            <person name="Shi L."/>
            <person name="Hou Q."/>
            <person name="Ye Y."/>
            <person name="Xu Y."/>
            <person name="Zhou H."/>
            <person name="Xiong C."/>
            <person name="Li S."/>
            <person name="Yu J."/>
            <person name="Hong S."/>
            <person name="Yu X."/>
            <person name="Zou P."/>
            <person name="Chen C."/>
            <person name="Chang X."/>
            <person name="Wang W."/>
            <person name="Lv Y."/>
            <person name="Sun Y."/>
            <person name="Ma L."/>
            <person name="Shen B."/>
            <person name="Zhu C."/>
        </authorList>
    </citation>
    <scope>NUCLEOTIDE SEQUENCE [LARGE SCALE GENOMIC DNA]</scope>
</reference>
<keyword evidence="1" id="KW-0732">Signal</keyword>
<dbReference type="PROSITE" id="PS51406">
    <property type="entry name" value="FIBRINOGEN_C_2"/>
    <property type="match status" value="1"/>
</dbReference>
<evidence type="ECO:0000313" key="4">
    <source>
        <dbReference type="EnsemblMetazoa" id="ASIC018944-PA"/>
    </source>
</evidence>
<dbReference type="EnsemblMetazoa" id="ASIC018944-RA">
    <property type="protein sequence ID" value="ASIC018944-PA"/>
    <property type="gene ID" value="ASIC018944"/>
</dbReference>
<accession>A0A084WJZ9</accession>
<evidence type="ECO:0000313" key="5">
    <source>
        <dbReference type="Proteomes" id="UP000030765"/>
    </source>
</evidence>
<dbReference type="VEuPathDB" id="VectorBase:ASIS002100"/>
<dbReference type="SMART" id="SM00186">
    <property type="entry name" value="FBG"/>
    <property type="match status" value="1"/>
</dbReference>
<gene>
    <name evidence="3" type="ORF">ZHAS_00018944</name>
</gene>
<feature type="signal peptide" evidence="1">
    <location>
        <begin position="1"/>
        <end position="26"/>
    </location>
</feature>
<feature type="chain" id="PRO_5001784832" evidence="1">
    <location>
        <begin position="27"/>
        <end position="286"/>
    </location>
</feature>
<sequence length="286" mass="32975">MPFKSGLLCVLLCIYVSSEWTPAVQAQTDMPTVMAAFVNVMIDFRRQILDNLQLSLEYHTEQLEEVKIYTEHKLNEQEKRITAKMEKLNQNLQTIKMGKQPLDLQSDSRAYPTSCDNIGFISNDAFPIRPLDIEEPFYVLCHVENVFNLGGRWTVFQRRIDGSVNFFRDWQTYKNGFGDVSGEHWLGLEKLHLMTRSGRHELLVLLEDYDGNSTYALYDEFKIGSEANKYKLTVGKHSGTAYDSLSEHNGMKFTTIDQDNDVHATNNCAKLNQGGWWYTGCKQRFV</sequence>
<dbReference type="Pfam" id="PF00147">
    <property type="entry name" value="Fibrinogen_C"/>
    <property type="match status" value="1"/>
</dbReference>
<dbReference type="EMBL" id="KE525349">
    <property type="protein sequence ID" value="KFB50543.1"/>
    <property type="molecule type" value="Genomic_DNA"/>
</dbReference>
<dbReference type="STRING" id="74873.A0A084WJZ9"/>
<evidence type="ECO:0000259" key="2">
    <source>
        <dbReference type="PROSITE" id="PS51406"/>
    </source>
</evidence>
<keyword evidence="5" id="KW-1185">Reference proteome</keyword>
<dbReference type="OrthoDB" id="6145874at2759"/>
<evidence type="ECO:0000313" key="3">
    <source>
        <dbReference type="EMBL" id="KFB50543.1"/>
    </source>
</evidence>
<dbReference type="EMBL" id="ATLV01024090">
    <property type="status" value="NOT_ANNOTATED_CDS"/>
    <property type="molecule type" value="Genomic_DNA"/>
</dbReference>
<feature type="domain" description="Fibrinogen C-terminal" evidence="2">
    <location>
        <begin position="106"/>
        <end position="286"/>
    </location>
</feature>
<dbReference type="SUPFAM" id="SSF56496">
    <property type="entry name" value="Fibrinogen C-terminal domain-like"/>
    <property type="match status" value="1"/>
</dbReference>
<evidence type="ECO:0000256" key="1">
    <source>
        <dbReference type="SAM" id="SignalP"/>
    </source>
</evidence>
<dbReference type="VEuPathDB" id="VectorBase:ASIC018944"/>
<dbReference type="InterPro" id="IPR050373">
    <property type="entry name" value="Fibrinogen_C-term_domain"/>
</dbReference>
<dbReference type="InterPro" id="IPR014716">
    <property type="entry name" value="Fibrinogen_a/b/g_C_1"/>
</dbReference>
<dbReference type="CDD" id="cd00087">
    <property type="entry name" value="FReD"/>
    <property type="match status" value="1"/>
</dbReference>
<organism evidence="3">
    <name type="scientific">Anopheles sinensis</name>
    <name type="common">Mosquito</name>
    <dbReference type="NCBI Taxonomy" id="74873"/>
    <lineage>
        <taxon>Eukaryota</taxon>
        <taxon>Metazoa</taxon>
        <taxon>Ecdysozoa</taxon>
        <taxon>Arthropoda</taxon>
        <taxon>Hexapoda</taxon>
        <taxon>Insecta</taxon>
        <taxon>Pterygota</taxon>
        <taxon>Neoptera</taxon>
        <taxon>Endopterygota</taxon>
        <taxon>Diptera</taxon>
        <taxon>Nematocera</taxon>
        <taxon>Culicoidea</taxon>
        <taxon>Culicidae</taxon>
        <taxon>Anophelinae</taxon>
        <taxon>Anopheles</taxon>
    </lineage>
</organism>
<dbReference type="AlphaFoldDB" id="A0A084WJZ9"/>
<dbReference type="OMA" id="HATNNCA"/>
<dbReference type="InterPro" id="IPR002181">
    <property type="entry name" value="Fibrinogen_a/b/g_C_dom"/>
</dbReference>